<dbReference type="EMBL" id="JABBVZ010000013">
    <property type="protein sequence ID" value="NMP21877.1"/>
    <property type="molecule type" value="Genomic_DNA"/>
</dbReference>
<proteinExistence type="predicted"/>
<sequence length="98" mass="10910">MYRHGDVLLIPVNEVPADLHPKAGAVVAYGEVTGHAHRLLMDGLLYEAEDGTVYIRAPQDTAITHEEHGTIPLPAGLYRVSYQREYAPYEQAVRQVLD</sequence>
<gene>
    <name evidence="1" type="ORF">HIJ39_05865</name>
</gene>
<name>A0A7Y0L2M8_9FIRM</name>
<dbReference type="RefSeq" id="WP_169097681.1">
    <property type="nucleotide sequence ID" value="NZ_JABBVZ010000013.1"/>
</dbReference>
<organism evidence="1 2">
    <name type="scientific">Sulfobacillus harzensis</name>
    <dbReference type="NCBI Taxonomy" id="2729629"/>
    <lineage>
        <taxon>Bacteria</taxon>
        <taxon>Bacillati</taxon>
        <taxon>Bacillota</taxon>
        <taxon>Clostridia</taxon>
        <taxon>Eubacteriales</taxon>
        <taxon>Clostridiales Family XVII. Incertae Sedis</taxon>
        <taxon>Sulfobacillus</taxon>
    </lineage>
</organism>
<evidence type="ECO:0000313" key="1">
    <source>
        <dbReference type="EMBL" id="NMP21877.1"/>
    </source>
</evidence>
<evidence type="ECO:0000313" key="2">
    <source>
        <dbReference type="Proteomes" id="UP000533476"/>
    </source>
</evidence>
<comment type="caution">
    <text evidence="1">The sequence shown here is derived from an EMBL/GenBank/DDBJ whole genome shotgun (WGS) entry which is preliminary data.</text>
</comment>
<dbReference type="AlphaFoldDB" id="A0A7Y0L2M8"/>
<protein>
    <submittedName>
        <fullName evidence="1">Uncharacterized protein</fullName>
    </submittedName>
</protein>
<accession>A0A7Y0L2M8</accession>
<dbReference type="Proteomes" id="UP000533476">
    <property type="component" value="Unassembled WGS sequence"/>
</dbReference>
<keyword evidence="2" id="KW-1185">Reference proteome</keyword>
<reference evidence="1 2" key="1">
    <citation type="submission" date="2020-04" db="EMBL/GenBank/DDBJ databases">
        <authorList>
            <person name="Zhang R."/>
            <person name="Schippers A."/>
        </authorList>
    </citation>
    <scope>NUCLEOTIDE SEQUENCE [LARGE SCALE GENOMIC DNA]</scope>
    <source>
        <strain evidence="1 2">DSM 109850</strain>
    </source>
</reference>